<evidence type="ECO:0000313" key="2">
    <source>
        <dbReference type="EMBL" id="KPA88406.1"/>
    </source>
</evidence>
<feature type="compositionally biased region" description="Polar residues" evidence="1">
    <location>
        <begin position="16"/>
        <end position="50"/>
    </location>
</feature>
<dbReference type="OrthoDB" id="6282430at2"/>
<protein>
    <submittedName>
        <fullName evidence="2">Uncharacterized protein</fullName>
    </submittedName>
</protein>
<reference evidence="2 3" key="1">
    <citation type="journal article" date="2015" name="PLoS ONE">
        <title>Rice-Infecting Pseudomonas Genomes Are Highly Accessorized and Harbor Multiple Putative Virulence Mechanisms to Cause Sheath Brown Rot.</title>
        <authorList>
            <person name="Quibod I.L."/>
            <person name="Grande G."/>
            <person name="Oreiro E.G."/>
            <person name="Borja F.N."/>
            <person name="Dossa G.S."/>
            <person name="Mauleon R."/>
            <person name="Cruz C.V."/>
            <person name="Oliva R."/>
        </authorList>
    </citation>
    <scope>NUCLEOTIDE SEQUENCE [LARGE SCALE GENOMIC DNA]</scope>
    <source>
        <strain evidence="2 3">IRRI 6609</strain>
    </source>
</reference>
<dbReference type="EMBL" id="JSYZ01000019">
    <property type="protein sequence ID" value="KPA88406.1"/>
    <property type="molecule type" value="Genomic_DNA"/>
</dbReference>
<proteinExistence type="predicted"/>
<accession>A0A0N0E230</accession>
<gene>
    <name evidence="2" type="ORF">PF66_04766</name>
</gene>
<dbReference type="STRING" id="50340.PF66_04766"/>
<evidence type="ECO:0000313" key="3">
    <source>
        <dbReference type="Proteomes" id="UP000037931"/>
    </source>
</evidence>
<sequence>MSRSVSKRLTEHLSTHKGNQMKITQTDNSYRHTPQTAKEPQSTLEKNTTIKTESSSVSISGHALLIAHVYGGEPNPHFETVLDSTKCEKYYLTQADRDLLSRIYEFAQEQGASPRYVTALARDLAEYRQFQNGTMLHNLNCAENYDSEGHQLSYSFIEKDAATADRILKGDALKGSALDQDFIRYTTDPDHGAYHLCDFDFLEKVITRFSSTGDPDVKLPPQFQTYERKQGYIEHKSKEILNTTVLERMAKKQQAATAENSTTPSAEPGATTTETLKDVWHRALLQMMRKGGWQSSLATFLSGNRNG</sequence>
<keyword evidence="3" id="KW-1185">Reference proteome</keyword>
<comment type="caution">
    <text evidence="2">The sequence shown here is derived from an EMBL/GenBank/DDBJ whole genome shotgun (WGS) entry which is preliminary data.</text>
</comment>
<organism evidence="2 3">
    <name type="scientific">Pseudomonas asplenii</name>
    <dbReference type="NCBI Taxonomy" id="53407"/>
    <lineage>
        <taxon>Bacteria</taxon>
        <taxon>Pseudomonadati</taxon>
        <taxon>Pseudomonadota</taxon>
        <taxon>Gammaproteobacteria</taxon>
        <taxon>Pseudomonadales</taxon>
        <taxon>Pseudomonadaceae</taxon>
        <taxon>Pseudomonas</taxon>
    </lineage>
</organism>
<evidence type="ECO:0000256" key="1">
    <source>
        <dbReference type="SAM" id="MobiDB-lite"/>
    </source>
</evidence>
<dbReference type="AlphaFoldDB" id="A0A0N0E230"/>
<feature type="region of interest" description="Disordered" evidence="1">
    <location>
        <begin position="254"/>
        <end position="274"/>
    </location>
</feature>
<name>A0A0N0E230_9PSED</name>
<dbReference type="Proteomes" id="UP000037931">
    <property type="component" value="Unassembled WGS sequence"/>
</dbReference>
<feature type="region of interest" description="Disordered" evidence="1">
    <location>
        <begin position="1"/>
        <end position="50"/>
    </location>
</feature>
<dbReference type="PATRIC" id="fig|50340.43.peg.2067"/>
<dbReference type="RefSeq" id="WP_152973076.1">
    <property type="nucleotide sequence ID" value="NZ_JSYZ01000019.1"/>
</dbReference>